<evidence type="ECO:0000313" key="3">
    <source>
        <dbReference type="Proteomes" id="UP000035682"/>
    </source>
</evidence>
<feature type="compositionally biased region" description="Polar residues" evidence="1">
    <location>
        <begin position="53"/>
        <end position="62"/>
    </location>
</feature>
<protein>
    <submittedName>
        <fullName evidence="2 4">Uncharacterized protein</fullName>
    </submittedName>
</protein>
<dbReference type="GeneID" id="36373744"/>
<dbReference type="Proteomes" id="UP000035682">
    <property type="component" value="Unplaced"/>
</dbReference>
<accession>A0A090KVC7</accession>
<gene>
    <name evidence="2 4 5" type="ORF">SRAE_0000050200</name>
</gene>
<evidence type="ECO:0000313" key="2">
    <source>
        <dbReference type="EMBL" id="CEF61376.1"/>
    </source>
</evidence>
<organism evidence="2">
    <name type="scientific">Strongyloides ratti</name>
    <name type="common">Parasitic roundworm</name>
    <dbReference type="NCBI Taxonomy" id="34506"/>
    <lineage>
        <taxon>Eukaryota</taxon>
        <taxon>Metazoa</taxon>
        <taxon>Ecdysozoa</taxon>
        <taxon>Nematoda</taxon>
        <taxon>Chromadorea</taxon>
        <taxon>Rhabditida</taxon>
        <taxon>Tylenchina</taxon>
        <taxon>Panagrolaimomorpha</taxon>
        <taxon>Strongyloidoidea</taxon>
        <taxon>Strongyloididae</taxon>
        <taxon>Strongyloides</taxon>
    </lineage>
</organism>
<evidence type="ECO:0000313" key="5">
    <source>
        <dbReference type="WormBase" id="SRAE_0000050200"/>
    </source>
</evidence>
<sequence length="90" mass="9764">MTGKTKDTTSAKAAGEISKSPKGRNLILGELSDADNIISTVISSSSERELDRGQNSQCSTNSERNRILTQLHDINLSENLTRSSKVDLND</sequence>
<keyword evidence="3" id="KW-1185">Reference proteome</keyword>
<dbReference type="EMBL" id="LN609407">
    <property type="protein sequence ID" value="CEF61376.1"/>
    <property type="molecule type" value="Genomic_DNA"/>
</dbReference>
<dbReference type="WBParaSite" id="SRAE_0000050200.1">
    <property type="protein sequence ID" value="SRAE_0000050200.1"/>
    <property type="gene ID" value="WBGene00256246"/>
</dbReference>
<dbReference type="AlphaFoldDB" id="A0A090KVC7"/>
<reference evidence="4" key="3">
    <citation type="submission" date="2020-12" db="UniProtKB">
        <authorList>
            <consortium name="WormBaseParasite"/>
        </authorList>
    </citation>
    <scope>IDENTIFICATION</scope>
</reference>
<proteinExistence type="predicted"/>
<dbReference type="RefSeq" id="XP_024500585.1">
    <property type="nucleotide sequence ID" value="XM_024646400.1"/>
</dbReference>
<evidence type="ECO:0000256" key="1">
    <source>
        <dbReference type="SAM" id="MobiDB-lite"/>
    </source>
</evidence>
<reference evidence="3" key="2">
    <citation type="submission" date="2014-09" db="EMBL/GenBank/DDBJ databases">
        <authorList>
            <person name="Martin A.A."/>
        </authorList>
    </citation>
    <scope>NUCLEOTIDE SEQUENCE</scope>
    <source>
        <strain evidence="3">ED321</strain>
    </source>
</reference>
<dbReference type="WormBase" id="SRAE_0000050200">
    <property type="protein sequence ID" value="SRP08202"/>
    <property type="gene ID" value="WBGene00256246"/>
</dbReference>
<dbReference type="CTD" id="36373744"/>
<evidence type="ECO:0000313" key="4">
    <source>
        <dbReference type="WBParaSite" id="SRAE_0000050200.1"/>
    </source>
</evidence>
<name>A0A090KVC7_STRRB</name>
<reference evidence="2" key="1">
    <citation type="submission" date="2014-09" db="EMBL/GenBank/DDBJ databases">
        <authorList>
            <person name="Aslett A.Martin."/>
        </authorList>
    </citation>
    <scope>NUCLEOTIDE SEQUENCE</scope>
    <source>
        <strain evidence="2">ED321 Heterogonic</strain>
    </source>
</reference>
<feature type="region of interest" description="Disordered" evidence="1">
    <location>
        <begin position="1"/>
        <end position="24"/>
    </location>
</feature>
<feature type="region of interest" description="Disordered" evidence="1">
    <location>
        <begin position="45"/>
        <end position="64"/>
    </location>
</feature>